<reference evidence="1 2" key="1">
    <citation type="submission" date="2014-10" db="EMBL/GenBank/DDBJ databases">
        <title>Draft genome of the hookworm Ancylostoma caninum.</title>
        <authorList>
            <person name="Mitreva M."/>
        </authorList>
    </citation>
    <scope>NUCLEOTIDE SEQUENCE [LARGE SCALE GENOMIC DNA]</scope>
    <source>
        <strain evidence="1 2">Baltimore</strain>
    </source>
</reference>
<gene>
    <name evidence="1" type="ORF">ANCCAN_23750</name>
</gene>
<evidence type="ECO:0000313" key="1">
    <source>
        <dbReference type="EMBL" id="RCN30475.1"/>
    </source>
</evidence>
<comment type="caution">
    <text evidence="1">The sequence shown here is derived from an EMBL/GenBank/DDBJ whole genome shotgun (WGS) entry which is preliminary data.</text>
</comment>
<dbReference type="AlphaFoldDB" id="A0A368FI27"/>
<dbReference type="OrthoDB" id="5862279at2759"/>
<dbReference type="Proteomes" id="UP000252519">
    <property type="component" value="Unassembled WGS sequence"/>
</dbReference>
<dbReference type="EMBL" id="JOJR01001547">
    <property type="protein sequence ID" value="RCN30475.1"/>
    <property type="molecule type" value="Genomic_DNA"/>
</dbReference>
<proteinExistence type="predicted"/>
<name>A0A368FI27_ANCCA</name>
<keyword evidence="2" id="KW-1185">Reference proteome</keyword>
<accession>A0A368FI27</accession>
<protein>
    <submittedName>
        <fullName evidence="1">Uncharacterized protein</fullName>
    </submittedName>
</protein>
<organism evidence="1 2">
    <name type="scientific">Ancylostoma caninum</name>
    <name type="common">Dog hookworm</name>
    <dbReference type="NCBI Taxonomy" id="29170"/>
    <lineage>
        <taxon>Eukaryota</taxon>
        <taxon>Metazoa</taxon>
        <taxon>Ecdysozoa</taxon>
        <taxon>Nematoda</taxon>
        <taxon>Chromadorea</taxon>
        <taxon>Rhabditida</taxon>
        <taxon>Rhabditina</taxon>
        <taxon>Rhabditomorpha</taxon>
        <taxon>Strongyloidea</taxon>
        <taxon>Ancylostomatidae</taxon>
        <taxon>Ancylostomatinae</taxon>
        <taxon>Ancylostoma</taxon>
    </lineage>
</organism>
<sequence>MVCILAGVEIAEAAKERHGNDVDLEQLYEGFDTNVKDILRALAYNQASSLQFSSEERRKLAGNPVETVYPTMVKSDDFSKMIQELYNASEDLKPAGEKLAKMVDEMFVLELTSTMNGELGGYSDQLKL</sequence>
<evidence type="ECO:0000313" key="2">
    <source>
        <dbReference type="Proteomes" id="UP000252519"/>
    </source>
</evidence>